<dbReference type="SMART" id="SM00849">
    <property type="entry name" value="Lactamase_B"/>
    <property type="match status" value="1"/>
</dbReference>
<dbReference type="PRINTS" id="PR00388">
    <property type="entry name" value="PDIESTERASE2"/>
</dbReference>
<gene>
    <name evidence="2" type="ORF">GCM10007860_22380</name>
</gene>
<name>A0ABQ6BYW8_9NEIS</name>
<organism evidence="2 3">
    <name type="scientific">Chitiniphilus shinanonensis</name>
    <dbReference type="NCBI Taxonomy" id="553088"/>
    <lineage>
        <taxon>Bacteria</taxon>
        <taxon>Pseudomonadati</taxon>
        <taxon>Pseudomonadota</taxon>
        <taxon>Betaproteobacteria</taxon>
        <taxon>Neisseriales</taxon>
        <taxon>Chitinibacteraceae</taxon>
        <taxon>Chitiniphilus</taxon>
    </lineage>
</organism>
<dbReference type="CDD" id="cd07735">
    <property type="entry name" value="class_II_PDE_MBL-fold"/>
    <property type="match status" value="1"/>
</dbReference>
<dbReference type="SUPFAM" id="SSF56281">
    <property type="entry name" value="Metallo-hydrolase/oxidoreductase"/>
    <property type="match status" value="1"/>
</dbReference>
<dbReference type="Pfam" id="PF12706">
    <property type="entry name" value="Lactamase_B_2"/>
    <property type="match status" value="1"/>
</dbReference>
<reference evidence="3" key="1">
    <citation type="journal article" date="2019" name="Int. J. Syst. Evol. Microbiol.">
        <title>The Global Catalogue of Microorganisms (GCM) 10K type strain sequencing project: providing services to taxonomists for standard genome sequencing and annotation.</title>
        <authorList>
            <consortium name="The Broad Institute Genomics Platform"/>
            <consortium name="The Broad Institute Genome Sequencing Center for Infectious Disease"/>
            <person name="Wu L."/>
            <person name="Ma J."/>
        </authorList>
    </citation>
    <scope>NUCLEOTIDE SEQUENCE [LARGE SCALE GENOMIC DNA]</scope>
    <source>
        <strain evidence="3">NBRC 104970</strain>
    </source>
</reference>
<dbReference type="RefSeq" id="WP_018746801.1">
    <property type="nucleotide sequence ID" value="NZ_BSOZ01000034.1"/>
</dbReference>
<dbReference type="InterPro" id="IPR000396">
    <property type="entry name" value="Pdiesterase2"/>
</dbReference>
<dbReference type="InterPro" id="IPR036866">
    <property type="entry name" value="RibonucZ/Hydroxyglut_hydro"/>
</dbReference>
<proteinExistence type="predicted"/>
<dbReference type="Gene3D" id="3.60.15.10">
    <property type="entry name" value="Ribonuclease Z/Hydroxyacylglutathione hydrolase-like"/>
    <property type="match status" value="1"/>
</dbReference>
<accession>A0ABQ6BYW8</accession>
<keyword evidence="3" id="KW-1185">Reference proteome</keyword>
<evidence type="ECO:0000313" key="3">
    <source>
        <dbReference type="Proteomes" id="UP001156836"/>
    </source>
</evidence>
<evidence type="ECO:0000259" key="1">
    <source>
        <dbReference type="SMART" id="SM00849"/>
    </source>
</evidence>
<dbReference type="PANTHER" id="PTHR42663">
    <property type="entry name" value="HYDROLASE C777.06C-RELATED-RELATED"/>
    <property type="match status" value="1"/>
</dbReference>
<sequence>MQLRILGCSGGIGGTNRTTSMLLGERTLIDAGTGVGDLTVDEMARIDQVFLTHAHLDHIACLPMMLDNVLGLRDRPVTVHANRATLQVLRDHVFNWAIWPDFSAIPSPEAAMLRFAAMEIGETREVDGCRITALPVLHTVPAVAYAFDSGAATLVFSGDTTDSPEFWRALNAIDNLRTLIVETAFADREEGLARLSKHFSPRLLVGALAQLARPEAVEVLITHLKPADHALTMREVLEQGAGYRIARLEQGQVIQF</sequence>
<dbReference type="EMBL" id="BSOZ01000034">
    <property type="protein sequence ID" value="GLS05088.1"/>
    <property type="molecule type" value="Genomic_DNA"/>
</dbReference>
<dbReference type="InterPro" id="IPR001279">
    <property type="entry name" value="Metallo-B-lactamas"/>
</dbReference>
<dbReference type="Proteomes" id="UP001156836">
    <property type="component" value="Unassembled WGS sequence"/>
</dbReference>
<dbReference type="PANTHER" id="PTHR42663:SF6">
    <property type="entry name" value="HYDROLASE C777.06C-RELATED"/>
    <property type="match status" value="1"/>
</dbReference>
<protein>
    <submittedName>
        <fullName evidence="2">cAMP phosphodiesterase class-II:metallo-beta-lactamase superfamily protein</fullName>
    </submittedName>
</protein>
<feature type="domain" description="Metallo-beta-lactamase" evidence="1">
    <location>
        <begin position="17"/>
        <end position="208"/>
    </location>
</feature>
<evidence type="ECO:0000313" key="2">
    <source>
        <dbReference type="EMBL" id="GLS05088.1"/>
    </source>
</evidence>
<comment type="caution">
    <text evidence="2">The sequence shown here is derived from an EMBL/GenBank/DDBJ whole genome shotgun (WGS) entry which is preliminary data.</text>
</comment>